<dbReference type="AlphaFoldDB" id="A0A543GA10"/>
<organism evidence="3 4">
    <name type="scientific">Pseudonocardia cypriaca</name>
    <dbReference type="NCBI Taxonomy" id="882449"/>
    <lineage>
        <taxon>Bacteria</taxon>
        <taxon>Bacillati</taxon>
        <taxon>Actinomycetota</taxon>
        <taxon>Actinomycetes</taxon>
        <taxon>Pseudonocardiales</taxon>
        <taxon>Pseudonocardiaceae</taxon>
        <taxon>Pseudonocardia</taxon>
    </lineage>
</organism>
<feature type="transmembrane region" description="Helical" evidence="1">
    <location>
        <begin position="110"/>
        <end position="131"/>
    </location>
</feature>
<feature type="transmembrane region" description="Helical" evidence="1">
    <location>
        <begin position="72"/>
        <end position="89"/>
    </location>
</feature>
<name>A0A543GA10_9PSEU</name>
<keyword evidence="1" id="KW-0812">Transmembrane</keyword>
<feature type="transmembrane region" description="Helical" evidence="1">
    <location>
        <begin position="200"/>
        <end position="223"/>
    </location>
</feature>
<reference evidence="3 4" key="1">
    <citation type="submission" date="2019-06" db="EMBL/GenBank/DDBJ databases">
        <title>Sequencing the genomes of 1000 actinobacteria strains.</title>
        <authorList>
            <person name="Klenk H.-P."/>
        </authorList>
    </citation>
    <scope>NUCLEOTIDE SEQUENCE [LARGE SCALE GENOMIC DNA]</scope>
    <source>
        <strain evidence="3 4">DSM 45511</strain>
    </source>
</reference>
<keyword evidence="1" id="KW-0472">Membrane</keyword>
<sequence>MTGEVRAAERSARRAARSTPVRVGARIGIAAYGLTHLLVAWLALQVAFTGSRERADQTGAFQAIIQQPFGRLLLWALVVAFAAVALWRLEEAIWGFSYEEGRTTKLRLRATSAGKAVIFAVLAVLAARTAAGGGGGGGQQQATAGLLGLPAGQFVVGAVGIGIVATGVGTVVSGVRTSFRRGMSLPSDRRARQVALRSGQIGFVGKGVAIGIVGVLVVIAAIRFEPQEAGLDAALHALAAQPFGQYLLGAVALGLLAYGVFCFFDARYHRV</sequence>
<dbReference type="OrthoDB" id="4552598at2"/>
<dbReference type="EMBL" id="VFPH01000001">
    <property type="protein sequence ID" value="TQM42930.1"/>
    <property type="molecule type" value="Genomic_DNA"/>
</dbReference>
<evidence type="ECO:0000256" key="1">
    <source>
        <dbReference type="SAM" id="Phobius"/>
    </source>
</evidence>
<keyword evidence="4" id="KW-1185">Reference proteome</keyword>
<dbReference type="Pfam" id="PF06724">
    <property type="entry name" value="DUF1206"/>
    <property type="match status" value="3"/>
</dbReference>
<feature type="transmembrane region" description="Helical" evidence="1">
    <location>
        <begin position="151"/>
        <end position="179"/>
    </location>
</feature>
<accession>A0A543GA10</accession>
<protein>
    <submittedName>
        <fullName evidence="3">Uncharacterized protein DUF1206</fullName>
    </submittedName>
</protein>
<evidence type="ECO:0000313" key="3">
    <source>
        <dbReference type="EMBL" id="TQM42930.1"/>
    </source>
</evidence>
<gene>
    <name evidence="3" type="ORF">FB388_0268</name>
</gene>
<feature type="transmembrane region" description="Helical" evidence="1">
    <location>
        <begin position="23"/>
        <end position="44"/>
    </location>
</feature>
<feature type="domain" description="DUF1206" evidence="2">
    <location>
        <begin position="113"/>
        <end position="175"/>
    </location>
</feature>
<feature type="transmembrane region" description="Helical" evidence="1">
    <location>
        <begin position="243"/>
        <end position="264"/>
    </location>
</feature>
<dbReference type="InterPro" id="IPR009597">
    <property type="entry name" value="DUF1206"/>
</dbReference>
<keyword evidence="1" id="KW-1133">Transmembrane helix</keyword>
<dbReference type="Proteomes" id="UP000319818">
    <property type="component" value="Unassembled WGS sequence"/>
</dbReference>
<feature type="domain" description="DUF1206" evidence="2">
    <location>
        <begin position="27"/>
        <end position="95"/>
    </location>
</feature>
<evidence type="ECO:0000313" key="4">
    <source>
        <dbReference type="Proteomes" id="UP000319818"/>
    </source>
</evidence>
<feature type="domain" description="DUF1206" evidence="2">
    <location>
        <begin position="201"/>
        <end position="268"/>
    </location>
</feature>
<evidence type="ECO:0000259" key="2">
    <source>
        <dbReference type="Pfam" id="PF06724"/>
    </source>
</evidence>
<proteinExistence type="predicted"/>
<comment type="caution">
    <text evidence="3">The sequence shown here is derived from an EMBL/GenBank/DDBJ whole genome shotgun (WGS) entry which is preliminary data.</text>
</comment>